<evidence type="ECO:0000313" key="7">
    <source>
        <dbReference type="EMBL" id="KAJ3170514.1"/>
    </source>
</evidence>
<keyword evidence="4" id="KW-0206">Cytoskeleton</keyword>
<organism evidence="7 8">
    <name type="scientific">Geranomyces variabilis</name>
    <dbReference type="NCBI Taxonomy" id="109894"/>
    <lineage>
        <taxon>Eukaryota</taxon>
        <taxon>Fungi</taxon>
        <taxon>Fungi incertae sedis</taxon>
        <taxon>Chytridiomycota</taxon>
        <taxon>Chytridiomycota incertae sedis</taxon>
        <taxon>Chytridiomycetes</taxon>
        <taxon>Spizellomycetales</taxon>
        <taxon>Powellomycetaceae</taxon>
        <taxon>Geranomyces</taxon>
    </lineage>
</organism>
<reference evidence="7" key="1">
    <citation type="submission" date="2020-05" db="EMBL/GenBank/DDBJ databases">
        <title>Phylogenomic resolution of chytrid fungi.</title>
        <authorList>
            <person name="Stajich J.E."/>
            <person name="Amses K."/>
            <person name="Simmons R."/>
            <person name="Seto K."/>
            <person name="Myers J."/>
            <person name="Bonds A."/>
            <person name="Quandt C.A."/>
            <person name="Barry K."/>
            <person name="Liu P."/>
            <person name="Grigoriev I."/>
            <person name="Longcore J.E."/>
            <person name="James T.Y."/>
        </authorList>
    </citation>
    <scope>NUCLEOTIDE SEQUENCE</scope>
    <source>
        <strain evidence="7">JEL0379</strain>
    </source>
</reference>
<gene>
    <name evidence="7" type="ORF">HDU87_008749</name>
</gene>
<dbReference type="Pfam" id="PF00241">
    <property type="entry name" value="Cofilin_ADF"/>
    <property type="match status" value="1"/>
</dbReference>
<dbReference type="GO" id="GO:0030427">
    <property type="term" value="C:site of polarized growth"/>
    <property type="evidence" value="ECO:0007669"/>
    <property type="project" value="TreeGrafter"/>
</dbReference>
<evidence type="ECO:0000256" key="3">
    <source>
        <dbReference type="ARBA" id="ARBA00023203"/>
    </source>
</evidence>
<dbReference type="InterPro" id="IPR002108">
    <property type="entry name" value="ADF-H"/>
</dbReference>
<evidence type="ECO:0000256" key="1">
    <source>
        <dbReference type="ARBA" id="ARBA00004245"/>
    </source>
</evidence>
<comment type="subcellular location">
    <subcellularLocation>
        <location evidence="1">Cytoplasm</location>
        <location evidence="1">Cytoskeleton</location>
    </subcellularLocation>
</comment>
<evidence type="ECO:0000256" key="4">
    <source>
        <dbReference type="ARBA" id="ARBA00023212"/>
    </source>
</evidence>
<evidence type="ECO:0000313" key="8">
    <source>
        <dbReference type="Proteomes" id="UP001212152"/>
    </source>
</evidence>
<accession>A0AAD5TCP8</accession>
<dbReference type="PROSITE" id="PS51263">
    <property type="entry name" value="ADF_H"/>
    <property type="match status" value="1"/>
</dbReference>
<evidence type="ECO:0000256" key="5">
    <source>
        <dbReference type="ARBA" id="ARBA00038052"/>
    </source>
</evidence>
<dbReference type="SMART" id="SM00102">
    <property type="entry name" value="ADF"/>
    <property type="match status" value="1"/>
</dbReference>
<dbReference type="PANTHER" id="PTHR10829">
    <property type="entry name" value="CORTACTIN AND DREBRIN"/>
    <property type="match status" value="1"/>
</dbReference>
<dbReference type="InterPro" id="IPR029006">
    <property type="entry name" value="ADF-H/Gelsolin-like_dom_sf"/>
</dbReference>
<dbReference type="EMBL" id="JADGJQ010000094">
    <property type="protein sequence ID" value="KAJ3170514.1"/>
    <property type="molecule type" value="Genomic_DNA"/>
</dbReference>
<dbReference type="FunFam" id="3.40.20.10:FF:000018">
    <property type="entry name" value="Coactosin-like 1"/>
    <property type="match status" value="1"/>
</dbReference>
<dbReference type="AlphaFoldDB" id="A0AAD5TCP8"/>
<dbReference type="Gene3D" id="3.40.20.10">
    <property type="entry name" value="Severin"/>
    <property type="match status" value="1"/>
</dbReference>
<comment type="similarity">
    <text evidence="5">Belongs to the actin-binding proteins ADF family. Coactosin subfamily.</text>
</comment>
<name>A0AAD5TCP8_9FUNG</name>
<sequence length="144" mass="16062">MVNFEGDIQSAYDDVRSDKSETNWLLLNYPTEKDTLALAGTGKGGLAEFTDQLKDDQAAFGYLRIVVGNDELSQRAKFVLISWCGREVKVMRKAKLSVHIAEVKSIIKAIAIEIAASSKEDIRDEEVKKLLRKAMGANYDAQHK</sequence>
<dbReference type="SUPFAM" id="SSF55753">
    <property type="entry name" value="Actin depolymerizing proteins"/>
    <property type="match status" value="1"/>
</dbReference>
<dbReference type="GO" id="GO:0030864">
    <property type="term" value="C:cortical actin cytoskeleton"/>
    <property type="evidence" value="ECO:0007669"/>
    <property type="project" value="TreeGrafter"/>
</dbReference>
<dbReference type="GO" id="GO:0005884">
    <property type="term" value="C:actin filament"/>
    <property type="evidence" value="ECO:0007669"/>
    <property type="project" value="TreeGrafter"/>
</dbReference>
<protein>
    <recommendedName>
        <fullName evidence="6">ADF-H domain-containing protein</fullName>
    </recommendedName>
</protein>
<dbReference type="GO" id="GO:0030833">
    <property type="term" value="P:regulation of actin filament polymerization"/>
    <property type="evidence" value="ECO:0007669"/>
    <property type="project" value="TreeGrafter"/>
</dbReference>
<keyword evidence="3" id="KW-0009">Actin-binding</keyword>
<dbReference type="GO" id="GO:0051015">
    <property type="term" value="F:actin filament binding"/>
    <property type="evidence" value="ECO:0007669"/>
    <property type="project" value="TreeGrafter"/>
</dbReference>
<dbReference type="CDD" id="cd11282">
    <property type="entry name" value="ADF_coactosin_like"/>
    <property type="match status" value="1"/>
</dbReference>
<evidence type="ECO:0000256" key="2">
    <source>
        <dbReference type="ARBA" id="ARBA00022490"/>
    </source>
</evidence>
<evidence type="ECO:0000259" key="6">
    <source>
        <dbReference type="PROSITE" id="PS51263"/>
    </source>
</evidence>
<feature type="domain" description="ADF-H" evidence="6">
    <location>
        <begin position="1"/>
        <end position="132"/>
    </location>
</feature>
<comment type="caution">
    <text evidence="7">The sequence shown here is derived from an EMBL/GenBank/DDBJ whole genome shotgun (WGS) entry which is preliminary data.</text>
</comment>
<dbReference type="PANTHER" id="PTHR10829:SF56">
    <property type="entry name" value="ADF-H DOMAIN-CONTAINING PROTEIN"/>
    <property type="match status" value="1"/>
</dbReference>
<keyword evidence="2" id="KW-0963">Cytoplasm</keyword>
<dbReference type="Proteomes" id="UP001212152">
    <property type="component" value="Unassembled WGS sequence"/>
</dbReference>
<keyword evidence="8" id="KW-1185">Reference proteome</keyword>
<proteinExistence type="inferred from homology"/>